<dbReference type="GO" id="GO:0009245">
    <property type="term" value="P:lipid A biosynthetic process"/>
    <property type="evidence" value="ECO:0007669"/>
    <property type="project" value="UniProtKB-KW"/>
</dbReference>
<name>A0A381RCN7_9ZZZZ</name>
<keyword evidence="10" id="KW-1133">Transmembrane helix</keyword>
<dbReference type="HAMAP" id="MF_00409">
    <property type="entry name" value="LpxK"/>
    <property type="match status" value="1"/>
</dbReference>
<dbReference type="InterPro" id="IPR003758">
    <property type="entry name" value="LpxK"/>
</dbReference>
<protein>
    <recommendedName>
        <fullName evidence="2">tetraacyldisaccharide 4'-kinase</fullName>
        <ecNumber evidence="2">2.7.1.130</ecNumber>
    </recommendedName>
</protein>
<dbReference type="UniPathway" id="UPA00359">
    <property type="reaction ID" value="UER00482"/>
</dbReference>
<dbReference type="GO" id="GO:0009244">
    <property type="term" value="P:lipopolysaccharide core region biosynthetic process"/>
    <property type="evidence" value="ECO:0007669"/>
    <property type="project" value="TreeGrafter"/>
</dbReference>
<dbReference type="Pfam" id="PF02606">
    <property type="entry name" value="LpxK"/>
    <property type="match status" value="1"/>
</dbReference>
<comment type="pathway">
    <text evidence="1">Glycolipid biosynthesis; lipid IV(A) biosynthesis; lipid IV(A) from (3R)-3-hydroxytetradecanoyl-[acyl-carrier-protein] and UDP-N-acetyl-alpha-D-glucosamine: step 6/6.</text>
</comment>
<evidence type="ECO:0000256" key="5">
    <source>
        <dbReference type="ARBA" id="ARBA00022679"/>
    </source>
</evidence>
<dbReference type="AlphaFoldDB" id="A0A381RCN7"/>
<evidence type="ECO:0000313" key="11">
    <source>
        <dbReference type="EMBL" id="SUZ88659.1"/>
    </source>
</evidence>
<evidence type="ECO:0000256" key="4">
    <source>
        <dbReference type="ARBA" id="ARBA00022556"/>
    </source>
</evidence>
<evidence type="ECO:0000256" key="3">
    <source>
        <dbReference type="ARBA" id="ARBA00022516"/>
    </source>
</evidence>
<evidence type="ECO:0000256" key="6">
    <source>
        <dbReference type="ARBA" id="ARBA00022741"/>
    </source>
</evidence>
<keyword evidence="10" id="KW-0472">Membrane</keyword>
<evidence type="ECO:0000256" key="10">
    <source>
        <dbReference type="SAM" id="Phobius"/>
    </source>
</evidence>
<sequence>MIHCKYNIIFQVVKKLKILLYPISLIYGFIVGIRNILFDIGILDSKVYKIPTIGLGNLSVGGTGKSILVDYIINLFKSNYNITTLSRGYNRDTKGFVHANSKSTAYEIGDEPFQFYSKHPEINVVVCEDRRKGMNIILKNLPQTDICIWDDIYQHRFVKPGLMILTTTFNKPYTKDKILPVGKLRESISSSKRADIILINKCPENISNLEREKFTNSINLVEHQKVYFSSLTYSEKIKSKSTFINVKELEKNDFILVTGIADSSYLVKFLKDRNLSFTHLKYKDHYNYSISSIDKIKRISDGKQILTTEKDFGKLKLKIDSDNLFYIEVSIKFLNDSNELGFDHLIKKYVEEN</sequence>
<dbReference type="PANTHER" id="PTHR42724">
    <property type="entry name" value="TETRAACYLDISACCHARIDE 4'-KINASE"/>
    <property type="match status" value="1"/>
</dbReference>
<dbReference type="GO" id="GO:0005886">
    <property type="term" value="C:plasma membrane"/>
    <property type="evidence" value="ECO:0007669"/>
    <property type="project" value="TreeGrafter"/>
</dbReference>
<accession>A0A381RCN7</accession>
<gene>
    <name evidence="11" type="ORF">METZ01_LOCUS41513</name>
</gene>
<dbReference type="InterPro" id="IPR027417">
    <property type="entry name" value="P-loop_NTPase"/>
</dbReference>
<keyword evidence="9" id="KW-0443">Lipid metabolism</keyword>
<keyword evidence="4" id="KW-0441">Lipid A biosynthesis</keyword>
<keyword evidence="10" id="KW-0812">Transmembrane</keyword>
<dbReference type="GO" id="GO:0009029">
    <property type="term" value="F:lipid-A 4'-kinase activity"/>
    <property type="evidence" value="ECO:0007669"/>
    <property type="project" value="UniProtKB-EC"/>
</dbReference>
<evidence type="ECO:0000256" key="1">
    <source>
        <dbReference type="ARBA" id="ARBA00004870"/>
    </source>
</evidence>
<keyword evidence="6" id="KW-0547">Nucleotide-binding</keyword>
<dbReference type="SUPFAM" id="SSF52540">
    <property type="entry name" value="P-loop containing nucleoside triphosphate hydrolases"/>
    <property type="match status" value="1"/>
</dbReference>
<organism evidence="11">
    <name type="scientific">marine metagenome</name>
    <dbReference type="NCBI Taxonomy" id="408172"/>
    <lineage>
        <taxon>unclassified sequences</taxon>
        <taxon>metagenomes</taxon>
        <taxon>ecological metagenomes</taxon>
    </lineage>
</organism>
<evidence type="ECO:0000256" key="2">
    <source>
        <dbReference type="ARBA" id="ARBA00012071"/>
    </source>
</evidence>
<dbReference type="NCBIfam" id="TIGR00682">
    <property type="entry name" value="lpxK"/>
    <property type="match status" value="1"/>
</dbReference>
<keyword evidence="3" id="KW-0444">Lipid biosynthesis</keyword>
<evidence type="ECO:0000256" key="9">
    <source>
        <dbReference type="ARBA" id="ARBA00023098"/>
    </source>
</evidence>
<dbReference type="PANTHER" id="PTHR42724:SF1">
    <property type="entry name" value="TETRAACYLDISACCHARIDE 4'-KINASE, MITOCHONDRIAL-RELATED"/>
    <property type="match status" value="1"/>
</dbReference>
<dbReference type="EC" id="2.7.1.130" evidence="2"/>
<keyword evidence="8" id="KW-0067">ATP-binding</keyword>
<proteinExistence type="inferred from homology"/>
<evidence type="ECO:0000256" key="8">
    <source>
        <dbReference type="ARBA" id="ARBA00022840"/>
    </source>
</evidence>
<keyword evidence="5" id="KW-0808">Transferase</keyword>
<evidence type="ECO:0000256" key="7">
    <source>
        <dbReference type="ARBA" id="ARBA00022777"/>
    </source>
</evidence>
<feature type="transmembrane region" description="Helical" evidence="10">
    <location>
        <begin position="18"/>
        <end position="37"/>
    </location>
</feature>
<keyword evidence="7" id="KW-0418">Kinase</keyword>
<dbReference type="GO" id="GO:0005524">
    <property type="term" value="F:ATP binding"/>
    <property type="evidence" value="ECO:0007669"/>
    <property type="project" value="UniProtKB-KW"/>
</dbReference>
<reference evidence="11" key="1">
    <citation type="submission" date="2018-05" db="EMBL/GenBank/DDBJ databases">
        <authorList>
            <person name="Lanie J.A."/>
            <person name="Ng W.-L."/>
            <person name="Kazmierczak K.M."/>
            <person name="Andrzejewski T.M."/>
            <person name="Davidsen T.M."/>
            <person name="Wayne K.J."/>
            <person name="Tettelin H."/>
            <person name="Glass J.I."/>
            <person name="Rusch D."/>
            <person name="Podicherti R."/>
            <person name="Tsui H.-C.T."/>
            <person name="Winkler M.E."/>
        </authorList>
    </citation>
    <scope>NUCLEOTIDE SEQUENCE</scope>
</reference>
<dbReference type="EMBL" id="UINC01001782">
    <property type="protein sequence ID" value="SUZ88659.1"/>
    <property type="molecule type" value="Genomic_DNA"/>
</dbReference>